<dbReference type="RefSeq" id="WP_169325770.1">
    <property type="nucleotide sequence ID" value="NZ_JABCJJ010000033.1"/>
</dbReference>
<dbReference type="InterPro" id="IPR012334">
    <property type="entry name" value="Pectin_lyas_fold"/>
</dbReference>
<dbReference type="SUPFAM" id="SSF51126">
    <property type="entry name" value="Pectin lyase-like"/>
    <property type="match status" value="1"/>
</dbReference>
<feature type="chain" id="PRO_5038570191" evidence="2">
    <location>
        <begin position="29"/>
        <end position="543"/>
    </location>
</feature>
<feature type="region of interest" description="Disordered" evidence="1">
    <location>
        <begin position="510"/>
        <end position="531"/>
    </location>
</feature>
<protein>
    <submittedName>
        <fullName evidence="3">Peptidoglycan-binding protein</fullName>
    </submittedName>
</protein>
<gene>
    <name evidence="3" type="ORF">HIR71_14435</name>
</gene>
<evidence type="ECO:0000256" key="2">
    <source>
        <dbReference type="SAM" id="SignalP"/>
    </source>
</evidence>
<dbReference type="InterPro" id="IPR006311">
    <property type="entry name" value="TAT_signal"/>
</dbReference>
<accession>A0A7Y0M050</accession>
<feature type="region of interest" description="Disordered" evidence="1">
    <location>
        <begin position="32"/>
        <end position="57"/>
    </location>
</feature>
<keyword evidence="2" id="KW-0732">Signal</keyword>
<keyword evidence="4" id="KW-1185">Reference proteome</keyword>
<evidence type="ECO:0000313" key="3">
    <source>
        <dbReference type="EMBL" id="NMR21398.1"/>
    </source>
</evidence>
<sequence>MTAPDGRRPVSRRAFLVVTGAAAASVLAACTEEPQAPAPTGARSPGRTTPSSPGRWQSELVSVTDGRLAYRHDDGLRIPDFGQAGYGGGGRPLPDVPAARTIEPIDGDNTAHLQRALDAVGALPLGDRGVRGALVLAPGTYTLAGTLRLDRSGVVLRGAGDGTDPSTATILRAVGDDPPERDVVVVGGEGDGEREVRGTRTDITSDVVPVAAASFAVADVAGLRPGTPVVVVHPCSERWLDAVDHGGTGRDERWEVGSLPIVYHRRITDVAGDVVTLDVPVFTTLDRSLSQSRLSVRDRSGLVTDVGVEDLRLDIAATAADDERHAKNGIRLRLVEDAWVRRCTVVHFTQAGVVTTNAHRVTVVDCRALEPAARTTGGRRYNFNADRGSQQVLFTGCHAEGGRHAYVSNGTSSVSGVVFHRTTATGSLASSEGHRRWSQGLLFDIHRELAPATDRTLGLYNRGDYGTGHGWSAVHSVAWACDVGDSRLVVQRPPTAQNYAVGCVGDVTGDGPFDGPEGHAEGTGRPGLEPASLYEAQLAARTR</sequence>
<dbReference type="Proteomes" id="UP000562124">
    <property type="component" value="Unassembled WGS sequence"/>
</dbReference>
<proteinExistence type="predicted"/>
<dbReference type="PROSITE" id="PS51257">
    <property type="entry name" value="PROKAR_LIPOPROTEIN"/>
    <property type="match status" value="1"/>
</dbReference>
<evidence type="ECO:0000313" key="4">
    <source>
        <dbReference type="Proteomes" id="UP000562124"/>
    </source>
</evidence>
<dbReference type="EMBL" id="JABCJJ010000033">
    <property type="protein sequence ID" value="NMR21398.1"/>
    <property type="molecule type" value="Genomic_DNA"/>
</dbReference>
<feature type="signal peptide" evidence="2">
    <location>
        <begin position="1"/>
        <end position="28"/>
    </location>
</feature>
<feature type="compositionally biased region" description="Polar residues" evidence="1">
    <location>
        <begin position="46"/>
        <end position="57"/>
    </location>
</feature>
<organism evidence="3 4">
    <name type="scientific">Cellulomonas fimi</name>
    <dbReference type="NCBI Taxonomy" id="1708"/>
    <lineage>
        <taxon>Bacteria</taxon>
        <taxon>Bacillati</taxon>
        <taxon>Actinomycetota</taxon>
        <taxon>Actinomycetes</taxon>
        <taxon>Micrococcales</taxon>
        <taxon>Cellulomonadaceae</taxon>
        <taxon>Cellulomonas</taxon>
    </lineage>
</organism>
<dbReference type="InterPro" id="IPR011050">
    <property type="entry name" value="Pectin_lyase_fold/virulence"/>
</dbReference>
<dbReference type="AlphaFoldDB" id="A0A7Y0M050"/>
<dbReference type="Gene3D" id="2.160.20.10">
    <property type="entry name" value="Single-stranded right-handed beta-helix, Pectin lyase-like"/>
    <property type="match status" value="2"/>
</dbReference>
<dbReference type="PROSITE" id="PS51318">
    <property type="entry name" value="TAT"/>
    <property type="match status" value="1"/>
</dbReference>
<evidence type="ECO:0000256" key="1">
    <source>
        <dbReference type="SAM" id="MobiDB-lite"/>
    </source>
</evidence>
<name>A0A7Y0M050_CELFI</name>
<comment type="caution">
    <text evidence="3">The sequence shown here is derived from an EMBL/GenBank/DDBJ whole genome shotgun (WGS) entry which is preliminary data.</text>
</comment>
<reference evidence="3 4" key="1">
    <citation type="submission" date="2020-04" db="EMBL/GenBank/DDBJ databases">
        <title>Sequencing and Assembly of C. fimi.</title>
        <authorList>
            <person name="Ramsey A.R."/>
        </authorList>
    </citation>
    <scope>NUCLEOTIDE SEQUENCE [LARGE SCALE GENOMIC DNA]</scope>
    <source>
        <strain evidence="3 4">SB</strain>
    </source>
</reference>